<gene>
    <name evidence="2" type="ORF">GCM10023331_17560</name>
</gene>
<name>A0ABP9D9F8_9BACT</name>
<dbReference type="RefSeq" id="WP_345371026.1">
    <property type="nucleotide sequence ID" value="NZ_BAABJX010000026.1"/>
</dbReference>
<dbReference type="Gene3D" id="1.10.287.470">
    <property type="entry name" value="Helix hairpin bin"/>
    <property type="match status" value="1"/>
</dbReference>
<dbReference type="PANTHER" id="PTHR30469">
    <property type="entry name" value="MULTIDRUG RESISTANCE PROTEIN MDTA"/>
    <property type="match status" value="1"/>
</dbReference>
<sequence length="372" mass="40663">MKDKKLLPAGIGALLVIAAVIFAKFMPGAAKANAEVKEAKAPLVEVKYFTPDTLKNQLQATGKLTSKERFEVYAQVEGSLLASAKSFKEGNTYRKGQPILSIDKGEYAMTLLAQKSNFLSAITAIIPDLKADFPESYPQWQKYLDQMDINKSLKALPTPVSEKEKYYLAGKGVYNAFYSIKSGEERLSKYTIYAPFSGVVTKSNVDAGLAVRPGMQLGEMIRTDVFEVALALPLKEAGQLSKGDKVTLSSPDIQGEWKGTVARIGGNLDPKSQLVNIFVMTSGKGLKEGMFMQAMIEGNTLEGVVEIPRKLLKNSKVYIVEGNNRKGLLKQKYVEVVAVKENTAMVKGVSTKDAILMTTMKSAYEGMEVTIK</sequence>
<dbReference type="Gene3D" id="2.40.30.170">
    <property type="match status" value="1"/>
</dbReference>
<keyword evidence="3" id="KW-1185">Reference proteome</keyword>
<proteinExistence type="predicted"/>
<evidence type="ECO:0000313" key="3">
    <source>
        <dbReference type="Proteomes" id="UP001500298"/>
    </source>
</evidence>
<accession>A0ABP9D9F8</accession>
<evidence type="ECO:0000259" key="1">
    <source>
        <dbReference type="Pfam" id="PF25917"/>
    </source>
</evidence>
<comment type="caution">
    <text evidence="2">The sequence shown here is derived from an EMBL/GenBank/DDBJ whole genome shotgun (WGS) entry which is preliminary data.</text>
</comment>
<protein>
    <submittedName>
        <fullName evidence="2">Efflux RND transporter periplasmic adaptor subunit</fullName>
    </submittedName>
</protein>
<evidence type="ECO:0000313" key="2">
    <source>
        <dbReference type="EMBL" id="GAA4832797.1"/>
    </source>
</evidence>
<reference evidence="3" key="1">
    <citation type="journal article" date="2019" name="Int. J. Syst. Evol. Microbiol.">
        <title>The Global Catalogue of Microorganisms (GCM) 10K type strain sequencing project: providing services to taxonomists for standard genome sequencing and annotation.</title>
        <authorList>
            <consortium name="The Broad Institute Genomics Platform"/>
            <consortium name="The Broad Institute Genome Sequencing Center for Infectious Disease"/>
            <person name="Wu L."/>
            <person name="Ma J."/>
        </authorList>
    </citation>
    <scope>NUCLEOTIDE SEQUENCE [LARGE SCALE GENOMIC DNA]</scope>
    <source>
        <strain evidence="3">JCM 18326</strain>
    </source>
</reference>
<dbReference type="InterPro" id="IPR058625">
    <property type="entry name" value="MdtA-like_BSH"/>
</dbReference>
<dbReference type="EMBL" id="BAABJX010000026">
    <property type="protein sequence ID" value="GAA4832797.1"/>
    <property type="molecule type" value="Genomic_DNA"/>
</dbReference>
<dbReference type="Gene3D" id="2.40.50.100">
    <property type="match status" value="1"/>
</dbReference>
<dbReference type="SUPFAM" id="SSF111369">
    <property type="entry name" value="HlyD-like secretion proteins"/>
    <property type="match status" value="1"/>
</dbReference>
<dbReference type="Proteomes" id="UP001500298">
    <property type="component" value="Unassembled WGS sequence"/>
</dbReference>
<organism evidence="2 3">
    <name type="scientific">Algivirga pacifica</name>
    <dbReference type="NCBI Taxonomy" id="1162670"/>
    <lineage>
        <taxon>Bacteria</taxon>
        <taxon>Pseudomonadati</taxon>
        <taxon>Bacteroidota</taxon>
        <taxon>Cytophagia</taxon>
        <taxon>Cytophagales</taxon>
        <taxon>Flammeovirgaceae</taxon>
        <taxon>Algivirga</taxon>
    </lineage>
</organism>
<feature type="domain" description="Multidrug resistance protein MdtA-like barrel-sandwich hybrid" evidence="1">
    <location>
        <begin position="71"/>
        <end position="217"/>
    </location>
</feature>
<dbReference type="Pfam" id="PF25917">
    <property type="entry name" value="BSH_RND"/>
    <property type="match status" value="1"/>
</dbReference>